<name>A0A1R3G801_COCAP</name>
<gene>
    <name evidence="2" type="ORF">CCACVL1_28030</name>
</gene>
<keyword evidence="3" id="KW-1185">Reference proteome</keyword>
<dbReference type="AlphaFoldDB" id="A0A1R3G801"/>
<dbReference type="Proteomes" id="UP000188268">
    <property type="component" value="Unassembled WGS sequence"/>
</dbReference>
<feature type="compositionally biased region" description="Polar residues" evidence="1">
    <location>
        <begin position="1"/>
        <end position="25"/>
    </location>
</feature>
<evidence type="ECO:0000256" key="1">
    <source>
        <dbReference type="SAM" id="MobiDB-lite"/>
    </source>
</evidence>
<comment type="caution">
    <text evidence="2">The sequence shown here is derived from an EMBL/GenBank/DDBJ whole genome shotgun (WGS) entry which is preliminary data.</text>
</comment>
<evidence type="ECO:0000313" key="3">
    <source>
        <dbReference type="Proteomes" id="UP000188268"/>
    </source>
</evidence>
<feature type="region of interest" description="Disordered" evidence="1">
    <location>
        <begin position="1"/>
        <end position="29"/>
    </location>
</feature>
<protein>
    <submittedName>
        <fullName evidence="2">Uncharacterized protein</fullName>
    </submittedName>
</protein>
<dbReference type="EMBL" id="AWWV01015030">
    <property type="protein sequence ID" value="OMO54140.1"/>
    <property type="molecule type" value="Genomic_DNA"/>
</dbReference>
<proteinExistence type="predicted"/>
<dbReference type="Gramene" id="OMO54140">
    <property type="protein sequence ID" value="OMO54140"/>
    <property type="gene ID" value="CCACVL1_28030"/>
</dbReference>
<reference evidence="2 3" key="1">
    <citation type="submission" date="2013-09" db="EMBL/GenBank/DDBJ databases">
        <title>Corchorus capsularis genome sequencing.</title>
        <authorList>
            <person name="Alam M."/>
            <person name="Haque M.S."/>
            <person name="Islam M.S."/>
            <person name="Emdad E.M."/>
            <person name="Islam M.M."/>
            <person name="Ahmed B."/>
            <person name="Halim A."/>
            <person name="Hossen Q.M.M."/>
            <person name="Hossain M.Z."/>
            <person name="Ahmed R."/>
            <person name="Khan M.M."/>
            <person name="Islam R."/>
            <person name="Rashid M.M."/>
            <person name="Khan S.A."/>
            <person name="Rahman M.S."/>
            <person name="Alam M."/>
        </authorList>
    </citation>
    <scope>NUCLEOTIDE SEQUENCE [LARGE SCALE GENOMIC DNA]</scope>
    <source>
        <strain evidence="3">cv. CVL-1</strain>
        <tissue evidence="2">Whole seedling</tissue>
    </source>
</reference>
<evidence type="ECO:0000313" key="2">
    <source>
        <dbReference type="EMBL" id="OMO54140.1"/>
    </source>
</evidence>
<sequence length="69" mass="7218">MDSKIQSISQNHPKIQKHSNQNNPKAKTANKVIKKLAFNPSALLVGATAGPSISVGEGAGEIPVNLLCL</sequence>
<accession>A0A1R3G801</accession>
<organism evidence="2 3">
    <name type="scientific">Corchorus capsularis</name>
    <name type="common">Jute</name>
    <dbReference type="NCBI Taxonomy" id="210143"/>
    <lineage>
        <taxon>Eukaryota</taxon>
        <taxon>Viridiplantae</taxon>
        <taxon>Streptophyta</taxon>
        <taxon>Embryophyta</taxon>
        <taxon>Tracheophyta</taxon>
        <taxon>Spermatophyta</taxon>
        <taxon>Magnoliopsida</taxon>
        <taxon>eudicotyledons</taxon>
        <taxon>Gunneridae</taxon>
        <taxon>Pentapetalae</taxon>
        <taxon>rosids</taxon>
        <taxon>malvids</taxon>
        <taxon>Malvales</taxon>
        <taxon>Malvaceae</taxon>
        <taxon>Grewioideae</taxon>
        <taxon>Apeibeae</taxon>
        <taxon>Corchorus</taxon>
    </lineage>
</organism>